<evidence type="ECO:0000313" key="4">
    <source>
        <dbReference type="Proteomes" id="UP000288943"/>
    </source>
</evidence>
<dbReference type="GO" id="GO:0016853">
    <property type="term" value="F:isomerase activity"/>
    <property type="evidence" value="ECO:0007669"/>
    <property type="project" value="UniProtKB-KW"/>
</dbReference>
<dbReference type="PANTHER" id="PTHR12110">
    <property type="entry name" value="HYDROXYPYRUVATE ISOMERASE"/>
    <property type="match status" value="1"/>
</dbReference>
<dbReference type="Gene3D" id="3.20.20.150">
    <property type="entry name" value="Divalent-metal-dependent TIM barrel enzymes"/>
    <property type="match status" value="1"/>
</dbReference>
<dbReference type="KEGG" id="pchi:PC41400_08480"/>
<dbReference type="GeneID" id="95374845"/>
<feature type="domain" description="Xylose isomerase-like TIM barrel" evidence="1">
    <location>
        <begin position="33"/>
        <end position="242"/>
    </location>
</feature>
<dbReference type="InterPro" id="IPR036237">
    <property type="entry name" value="Xyl_isomerase-like_sf"/>
</dbReference>
<reference evidence="3 4" key="1">
    <citation type="submission" date="2018-01" db="EMBL/GenBank/DDBJ databases">
        <title>The whole genome sequencing and assembly of Paenibacillus chitinolyticus KCCM 41400 strain.</title>
        <authorList>
            <person name="Kim J.-Y."/>
            <person name="Park M.-K."/>
            <person name="Lee Y.-J."/>
            <person name="Yi H."/>
            <person name="Bahn Y.-S."/>
            <person name="Kim J.F."/>
            <person name="Lee D.-W."/>
        </authorList>
    </citation>
    <scope>NUCLEOTIDE SEQUENCE [LARGE SCALE GENOMIC DNA]</scope>
    <source>
        <strain evidence="3 4">KCCM 41400</strain>
    </source>
</reference>
<dbReference type="SUPFAM" id="SSF51658">
    <property type="entry name" value="Xylose isomerase-like"/>
    <property type="match status" value="1"/>
</dbReference>
<reference evidence="2 5" key="2">
    <citation type="submission" date="2022-05" db="EMBL/GenBank/DDBJ databases">
        <title>Genome Sequencing of Bee-Associated Microbes.</title>
        <authorList>
            <person name="Dunlap C."/>
        </authorList>
    </citation>
    <scope>NUCLEOTIDE SEQUENCE [LARGE SCALE GENOMIC DNA]</scope>
    <source>
        <strain evidence="2 5">NRRL B-23120</strain>
    </source>
</reference>
<organism evidence="3 4">
    <name type="scientific">Paenibacillus chitinolyticus</name>
    <dbReference type="NCBI Taxonomy" id="79263"/>
    <lineage>
        <taxon>Bacteria</taxon>
        <taxon>Bacillati</taxon>
        <taxon>Bacillota</taxon>
        <taxon>Bacilli</taxon>
        <taxon>Bacillales</taxon>
        <taxon>Paenibacillaceae</taxon>
        <taxon>Paenibacillus</taxon>
    </lineage>
</organism>
<dbReference type="InterPro" id="IPR050312">
    <property type="entry name" value="IolE/XylAMocC-like"/>
</dbReference>
<dbReference type="Pfam" id="PF01261">
    <property type="entry name" value="AP_endonuc_2"/>
    <property type="match status" value="1"/>
</dbReference>
<proteinExistence type="predicted"/>
<evidence type="ECO:0000313" key="3">
    <source>
        <dbReference type="EMBL" id="QAV17694.1"/>
    </source>
</evidence>
<gene>
    <name evidence="2" type="ORF">M5X16_25185</name>
    <name evidence="3" type="ORF">PC41400_08480</name>
</gene>
<evidence type="ECO:0000313" key="2">
    <source>
        <dbReference type="EMBL" id="MCY9599056.1"/>
    </source>
</evidence>
<dbReference type="Proteomes" id="UP001527202">
    <property type="component" value="Unassembled WGS sequence"/>
</dbReference>
<name>A0A410WTN3_9BACL</name>
<keyword evidence="3" id="KW-0413">Isomerase</keyword>
<accession>A0A410WTN3</accession>
<evidence type="ECO:0000313" key="5">
    <source>
        <dbReference type="Proteomes" id="UP001527202"/>
    </source>
</evidence>
<dbReference type="Proteomes" id="UP000288943">
    <property type="component" value="Chromosome"/>
</dbReference>
<keyword evidence="5" id="KW-1185">Reference proteome</keyword>
<dbReference type="OrthoDB" id="2843715at2"/>
<dbReference type="AlphaFoldDB" id="A0A410WTN3"/>
<sequence>MKVSVGGFSFNQAFLNGTMDVFGYLETVRYRYGLSTVDLWNGQFADRSHPLLKLPDREYLKKIRQAMDEKEMTLVNIAIDGAHLWDPDADKREALHKNALEYLDASILLGAKTVRIDTGGRGQSTFSDEELDYVAGRYREYCQIAQENGFTIGPENHMGPSLVPGEMKRLAEAVNHPSYGFLLHMHRWDQDREQGDAIVAPWTVHTHFDAQTAGADDAVETIRMLKKAGYDGYWGVEHHAHKQPYLEVEWMLTTVKHLLLMSEDDNNGEEQV</sequence>
<protein>
    <submittedName>
        <fullName evidence="2">Sugar phosphate isomerase/epimerase</fullName>
    </submittedName>
    <submittedName>
        <fullName evidence="3">Xylose isomerase</fullName>
    </submittedName>
</protein>
<dbReference type="EMBL" id="JAMDMJ010000039">
    <property type="protein sequence ID" value="MCY9599056.1"/>
    <property type="molecule type" value="Genomic_DNA"/>
</dbReference>
<evidence type="ECO:0000259" key="1">
    <source>
        <dbReference type="Pfam" id="PF01261"/>
    </source>
</evidence>
<dbReference type="InterPro" id="IPR013022">
    <property type="entry name" value="Xyl_isomerase-like_TIM-brl"/>
</dbReference>
<dbReference type="EMBL" id="CP026520">
    <property type="protein sequence ID" value="QAV17694.1"/>
    <property type="molecule type" value="Genomic_DNA"/>
</dbReference>
<dbReference type="RefSeq" id="WP_042228994.1">
    <property type="nucleotide sequence ID" value="NZ_CP026520.1"/>
</dbReference>